<evidence type="ECO:0000313" key="1">
    <source>
        <dbReference type="EMBL" id="EMR62082.1"/>
    </source>
</evidence>
<dbReference type="KEGG" id="ela:UCREL1_10981"/>
<proteinExistence type="predicted"/>
<accession>M7SD41</accession>
<reference evidence="2" key="1">
    <citation type="journal article" date="2013" name="Genome Announc.">
        <title>Draft genome sequence of the grapevine dieback fungus Eutypa lata UCR-EL1.</title>
        <authorList>
            <person name="Blanco-Ulate B."/>
            <person name="Rolshausen P.E."/>
            <person name="Cantu D."/>
        </authorList>
    </citation>
    <scope>NUCLEOTIDE SEQUENCE [LARGE SCALE GENOMIC DNA]</scope>
    <source>
        <strain evidence="2">UCR-EL1</strain>
    </source>
</reference>
<keyword evidence="2" id="KW-1185">Reference proteome</keyword>
<dbReference type="AlphaFoldDB" id="M7SD41"/>
<dbReference type="OrthoDB" id="2823490at2759"/>
<sequence>MYEPESPVPAATPLLLANRQLRNETEKSLERIPGQGRNYTLDLMMIEERELWPTWTHVPAYTQHLDSIDVTVRIVGSLGSASPETISMNTDSAKYGAILYERIGDITVKVDGEILEELRIPDQFATLKFNRSILGKRNDPDREPTFDRWKEQTIRDREQAGMLIKPFVEEPLNERG</sequence>
<dbReference type="EMBL" id="KB707500">
    <property type="protein sequence ID" value="EMR62082.1"/>
    <property type="molecule type" value="Genomic_DNA"/>
</dbReference>
<dbReference type="HOGENOM" id="CLU_1525145_0_0_1"/>
<organism evidence="1 2">
    <name type="scientific">Eutypa lata (strain UCR-EL1)</name>
    <name type="common">Grapevine dieback disease fungus</name>
    <name type="synonym">Eutypa armeniacae</name>
    <dbReference type="NCBI Taxonomy" id="1287681"/>
    <lineage>
        <taxon>Eukaryota</taxon>
        <taxon>Fungi</taxon>
        <taxon>Dikarya</taxon>
        <taxon>Ascomycota</taxon>
        <taxon>Pezizomycotina</taxon>
        <taxon>Sordariomycetes</taxon>
        <taxon>Xylariomycetidae</taxon>
        <taxon>Xylariales</taxon>
        <taxon>Diatrypaceae</taxon>
        <taxon>Eutypa</taxon>
    </lineage>
</organism>
<protein>
    <submittedName>
        <fullName evidence="1">Uncharacterized protein</fullName>
    </submittedName>
</protein>
<name>M7SD41_EUTLA</name>
<gene>
    <name evidence="1" type="ORF">UCREL1_10981</name>
</gene>
<evidence type="ECO:0000313" key="2">
    <source>
        <dbReference type="Proteomes" id="UP000012174"/>
    </source>
</evidence>
<dbReference type="Proteomes" id="UP000012174">
    <property type="component" value="Unassembled WGS sequence"/>
</dbReference>